<keyword evidence="2" id="KW-1185">Reference proteome</keyword>
<evidence type="ECO:0000313" key="2">
    <source>
        <dbReference type="Proteomes" id="UP001267290"/>
    </source>
</evidence>
<dbReference type="Proteomes" id="UP001267290">
    <property type="component" value="Unassembled WGS sequence"/>
</dbReference>
<reference evidence="1 2" key="1">
    <citation type="submission" date="2023-07" db="EMBL/GenBank/DDBJ databases">
        <title>Sorghum-associated microbial communities from plants grown in Nebraska, USA.</title>
        <authorList>
            <person name="Schachtman D."/>
        </authorList>
    </citation>
    <scope>NUCLEOTIDE SEQUENCE [LARGE SCALE GENOMIC DNA]</scope>
    <source>
        <strain evidence="1 2">CC258</strain>
    </source>
</reference>
<protein>
    <recommendedName>
        <fullName evidence="3">Heme exporter protein D</fullName>
    </recommendedName>
</protein>
<dbReference type="EMBL" id="JAVDSB010000019">
    <property type="protein sequence ID" value="MDR6554790.1"/>
    <property type="molecule type" value="Genomic_DNA"/>
</dbReference>
<comment type="caution">
    <text evidence="1">The sequence shown here is derived from an EMBL/GenBank/DDBJ whole genome shotgun (WGS) entry which is preliminary data.</text>
</comment>
<name>A0ABU1P4W5_9BACL</name>
<evidence type="ECO:0000313" key="1">
    <source>
        <dbReference type="EMBL" id="MDR6554790.1"/>
    </source>
</evidence>
<sequence length="55" mass="6292">MNAQFWSIAAYSAFLLLLLSSACFALMKFRTGQWRDHRLAVNKESDEPAQKTSKL</sequence>
<proteinExistence type="predicted"/>
<gene>
    <name evidence="1" type="ORF">J2736_006021</name>
</gene>
<organism evidence="1 2">
    <name type="scientific">Paenibacillus qinlingensis</name>
    <dbReference type="NCBI Taxonomy" id="1837343"/>
    <lineage>
        <taxon>Bacteria</taxon>
        <taxon>Bacillati</taxon>
        <taxon>Bacillota</taxon>
        <taxon>Bacilli</taxon>
        <taxon>Bacillales</taxon>
        <taxon>Paenibacillaceae</taxon>
        <taxon>Paenibacillus</taxon>
    </lineage>
</organism>
<evidence type="ECO:0008006" key="3">
    <source>
        <dbReference type="Google" id="ProtNLM"/>
    </source>
</evidence>
<accession>A0ABU1P4W5</accession>